<proteinExistence type="predicted"/>
<dbReference type="GO" id="GO:0003676">
    <property type="term" value="F:nucleic acid binding"/>
    <property type="evidence" value="ECO:0007669"/>
    <property type="project" value="InterPro"/>
</dbReference>
<evidence type="ECO:0000256" key="2">
    <source>
        <dbReference type="ARBA" id="ARBA00034808"/>
    </source>
</evidence>
<organism evidence="5 6">
    <name type="scientific">Frankliniella occidentalis</name>
    <name type="common">Western flower thrips</name>
    <name type="synonym">Euthrips occidentalis</name>
    <dbReference type="NCBI Taxonomy" id="133901"/>
    <lineage>
        <taxon>Eukaryota</taxon>
        <taxon>Metazoa</taxon>
        <taxon>Ecdysozoa</taxon>
        <taxon>Arthropoda</taxon>
        <taxon>Hexapoda</taxon>
        <taxon>Insecta</taxon>
        <taxon>Pterygota</taxon>
        <taxon>Neoptera</taxon>
        <taxon>Paraneoptera</taxon>
        <taxon>Thysanoptera</taxon>
        <taxon>Terebrantia</taxon>
        <taxon>Thripoidea</taxon>
        <taxon>Thripidae</taxon>
        <taxon>Frankliniella</taxon>
    </lineage>
</organism>
<feature type="domain" description="HRDC" evidence="4">
    <location>
        <begin position="108"/>
        <end position="188"/>
    </location>
</feature>
<dbReference type="RefSeq" id="XP_052126559.1">
    <property type="nucleotide sequence ID" value="XM_052270599.1"/>
</dbReference>
<feature type="compositionally biased region" description="Low complexity" evidence="3">
    <location>
        <begin position="255"/>
        <end position="271"/>
    </location>
</feature>
<dbReference type="Gene3D" id="1.10.10.10">
    <property type="entry name" value="Winged helix-like DNA-binding domain superfamily/Winged helix DNA-binding domain"/>
    <property type="match status" value="1"/>
</dbReference>
<dbReference type="AlphaFoldDB" id="A0A9C6WZS8"/>
<sequence>MVDVFKGSKAKKIVDAEHNLHPMHGLGKKWMKNDIERLFRKLVIENYLKESLHTNHLDMTNAYLKVGSKAGLLSVQNFKMMFPISGPGSKSVSKVVETNNDQSDKEMEEILSQCYTELSEKVQAMADSMGVSSASIMNIEAVRTMALKLPENEEEMLKIPHVTKANFAKYGDASLKVTQEYASRRNALMANREQDSIIETFANGIEDWDDDFGGDSNDNKQESPYFTSPSGSKRGGFKRKGGDSEGKKTCKKSRGSSLSKASSSSRGSSSGRRGGKKADTSSRLGIMPYPKPRSLVFQSSILI</sequence>
<dbReference type="KEGG" id="foc:127748713"/>
<dbReference type="SMART" id="SM00341">
    <property type="entry name" value="HRDC"/>
    <property type="match status" value="1"/>
</dbReference>
<dbReference type="SUPFAM" id="SSF47819">
    <property type="entry name" value="HRDC-like"/>
    <property type="match status" value="1"/>
</dbReference>
<dbReference type="PROSITE" id="PS50967">
    <property type="entry name" value="HRDC"/>
    <property type="match status" value="1"/>
</dbReference>
<reference evidence="6" key="1">
    <citation type="submission" date="2025-08" db="UniProtKB">
        <authorList>
            <consortium name="RefSeq"/>
        </authorList>
    </citation>
    <scope>IDENTIFICATION</scope>
    <source>
        <tissue evidence="6">Whole organism</tissue>
    </source>
</reference>
<evidence type="ECO:0000259" key="4">
    <source>
        <dbReference type="PROSITE" id="PS50967"/>
    </source>
</evidence>
<dbReference type="GO" id="GO:0043138">
    <property type="term" value="F:3'-5' DNA helicase activity"/>
    <property type="evidence" value="ECO:0007669"/>
    <property type="project" value="UniProtKB-EC"/>
</dbReference>
<name>A0A9C6WZS8_FRAOC</name>
<dbReference type="GO" id="GO:0006260">
    <property type="term" value="P:DNA replication"/>
    <property type="evidence" value="ECO:0007669"/>
    <property type="project" value="InterPro"/>
</dbReference>
<gene>
    <name evidence="6" type="primary">LOC127748713</name>
</gene>
<dbReference type="Pfam" id="PF09382">
    <property type="entry name" value="RQC"/>
    <property type="match status" value="1"/>
</dbReference>
<dbReference type="EC" id="5.6.2.4" evidence="2"/>
<dbReference type="InterPro" id="IPR036388">
    <property type="entry name" value="WH-like_DNA-bd_sf"/>
</dbReference>
<feature type="region of interest" description="Disordered" evidence="3">
    <location>
        <begin position="208"/>
        <end position="290"/>
    </location>
</feature>
<dbReference type="GO" id="GO:0000166">
    <property type="term" value="F:nucleotide binding"/>
    <property type="evidence" value="ECO:0007669"/>
    <property type="project" value="InterPro"/>
</dbReference>
<evidence type="ECO:0000313" key="6">
    <source>
        <dbReference type="RefSeq" id="XP_052126559.1"/>
    </source>
</evidence>
<dbReference type="InterPro" id="IPR018982">
    <property type="entry name" value="RQC_domain"/>
</dbReference>
<dbReference type="InterPro" id="IPR044876">
    <property type="entry name" value="HRDC_dom_sf"/>
</dbReference>
<dbReference type="InterPro" id="IPR002121">
    <property type="entry name" value="HRDC_dom"/>
</dbReference>
<dbReference type="InterPro" id="IPR036390">
    <property type="entry name" value="WH_DNA-bd_sf"/>
</dbReference>
<evidence type="ECO:0000256" key="1">
    <source>
        <dbReference type="ARBA" id="ARBA00034617"/>
    </source>
</evidence>
<protein>
    <recommendedName>
        <fullName evidence="2">DNA 3'-5' helicase</fullName>
        <ecNumber evidence="2">5.6.2.4</ecNumber>
    </recommendedName>
</protein>
<dbReference type="SMART" id="SM00956">
    <property type="entry name" value="RQC"/>
    <property type="match status" value="1"/>
</dbReference>
<evidence type="ECO:0000256" key="3">
    <source>
        <dbReference type="SAM" id="MobiDB-lite"/>
    </source>
</evidence>
<dbReference type="Gene3D" id="1.10.150.80">
    <property type="entry name" value="HRDC domain"/>
    <property type="match status" value="1"/>
</dbReference>
<accession>A0A9C6WZS8</accession>
<dbReference type="GeneID" id="127748713"/>
<keyword evidence="5" id="KW-1185">Reference proteome</keyword>
<evidence type="ECO:0000313" key="5">
    <source>
        <dbReference type="Proteomes" id="UP000504606"/>
    </source>
</evidence>
<dbReference type="SUPFAM" id="SSF46785">
    <property type="entry name" value="Winged helix' DNA-binding domain"/>
    <property type="match status" value="1"/>
</dbReference>
<comment type="catalytic activity">
    <reaction evidence="1">
        <text>Couples ATP hydrolysis with the unwinding of duplex DNA by translocating in the 3'-5' direction.</text>
        <dbReference type="EC" id="5.6.2.4"/>
    </reaction>
</comment>
<dbReference type="OrthoDB" id="10261556at2759"/>
<dbReference type="InterPro" id="IPR010997">
    <property type="entry name" value="HRDC-like_sf"/>
</dbReference>
<dbReference type="Proteomes" id="UP000504606">
    <property type="component" value="Unplaced"/>
</dbReference>
<dbReference type="Pfam" id="PF00570">
    <property type="entry name" value="HRDC"/>
    <property type="match status" value="1"/>
</dbReference>
<dbReference type="GO" id="GO:0006281">
    <property type="term" value="P:DNA repair"/>
    <property type="evidence" value="ECO:0007669"/>
    <property type="project" value="InterPro"/>
</dbReference>